<dbReference type="Proteomes" id="UP000001382">
    <property type="component" value="Chromosome"/>
</dbReference>
<dbReference type="EMBL" id="CP001867">
    <property type="protein sequence ID" value="ADB76148.1"/>
    <property type="molecule type" value="Genomic_DNA"/>
</dbReference>
<dbReference type="NCBIfam" id="TIGR03252">
    <property type="entry name" value="HhH-GPD-type base excision DNA repair protein"/>
    <property type="match status" value="1"/>
</dbReference>
<evidence type="ECO:0000313" key="2">
    <source>
        <dbReference type="Proteomes" id="UP000001382"/>
    </source>
</evidence>
<proteinExistence type="predicted"/>
<keyword evidence="2" id="KW-1185">Reference proteome</keyword>
<dbReference type="OrthoDB" id="1492580at2"/>
<reference evidence="2" key="2">
    <citation type="submission" date="2010-01" db="EMBL/GenBank/DDBJ databases">
        <title>The complete genome of Geodermatophilus obscurus DSM 43160.</title>
        <authorList>
            <consortium name="US DOE Joint Genome Institute (JGI-PGF)"/>
            <person name="Lucas S."/>
            <person name="Copeland A."/>
            <person name="Lapidus A."/>
            <person name="Glavina del Rio T."/>
            <person name="Dalin E."/>
            <person name="Tice H."/>
            <person name="Bruce D."/>
            <person name="Goodwin L."/>
            <person name="Pitluck S."/>
            <person name="Kyrpides N."/>
            <person name="Mavromatis K."/>
            <person name="Ivanova N."/>
            <person name="Munk A.C."/>
            <person name="Brettin T."/>
            <person name="Detter J.C."/>
            <person name="Han C."/>
            <person name="Larimer F."/>
            <person name="Land M."/>
            <person name="Hauser L."/>
            <person name="Markowitz V."/>
            <person name="Cheng J.-F."/>
            <person name="Hugenholtz P."/>
            <person name="Woyke T."/>
            <person name="Wu D."/>
            <person name="Jando M."/>
            <person name="Schneider S."/>
            <person name="Klenk H.-P."/>
            <person name="Eisen J.A."/>
        </authorList>
    </citation>
    <scope>NUCLEOTIDE SEQUENCE [LARGE SCALE GENOMIC DNA]</scope>
    <source>
        <strain evidence="2">ATCC 25078 / DSM 43160 / JCM 3152 / KCC A-0152 / KCTC 9177 / NBRC 13315 / NRRL B-3577 / G-20</strain>
    </source>
</reference>
<gene>
    <name evidence="1" type="ordered locus">Gobs_3560</name>
</gene>
<dbReference type="GO" id="GO:0006281">
    <property type="term" value="P:DNA repair"/>
    <property type="evidence" value="ECO:0007669"/>
    <property type="project" value="InterPro"/>
</dbReference>
<sequence length="203" mass="21923">MRRSGRIYRVPIVTIAQDPAADELLGRDPLALLLGMLFDQQFPMERAFAGPRLLADRMGVDTLSAADLADADPEQLAKAFQGPPAIHRYPGSMAARTQAVCRLLVERYDGRAERLWADVPDGATLLQRIGQLPGFGAQKAKILVALLGKQYGVTPPGWREAAGDYGREGARRSVADVTGPESLAEVRAFKQEAKRAAKAAVTS</sequence>
<evidence type="ECO:0000313" key="1">
    <source>
        <dbReference type="EMBL" id="ADB76148.1"/>
    </source>
</evidence>
<dbReference type="SUPFAM" id="SSF48150">
    <property type="entry name" value="DNA-glycosylase"/>
    <property type="match status" value="1"/>
</dbReference>
<reference evidence="1 2" key="1">
    <citation type="journal article" date="2010" name="Stand. Genomic Sci.">
        <title>Complete genome sequence of Geodermatophilus obscurus type strain (G-20).</title>
        <authorList>
            <person name="Ivanova N."/>
            <person name="Sikorski J."/>
            <person name="Jando M."/>
            <person name="Munk C."/>
            <person name="Lapidus A."/>
            <person name="Glavina Del Rio T."/>
            <person name="Copeland A."/>
            <person name="Tice H."/>
            <person name="Cheng J.-F."/>
            <person name="Lucas S."/>
            <person name="Chen F."/>
            <person name="Nolan M."/>
            <person name="Bruce D."/>
            <person name="Goodwin L."/>
            <person name="Pitluck S."/>
            <person name="Mavromatis K."/>
            <person name="Mikhailova N."/>
            <person name="Pati A."/>
            <person name="Chen A."/>
            <person name="Palaniappan K."/>
            <person name="Land M."/>
            <person name="Hauser L."/>
            <person name="Chang Y.-J."/>
            <person name="Jeffries C.D."/>
            <person name="Meincke L."/>
            <person name="Brettin T."/>
            <person name="Detter J.C."/>
            <person name="Detter J.C."/>
            <person name="Rohde M."/>
            <person name="Goeker M."/>
            <person name="Bristow J."/>
            <person name="Eisen J.A."/>
            <person name="Markowitz V."/>
            <person name="Hugenholtz P."/>
            <person name="Kyrpides N.C."/>
            <person name="Klenk H.-P."/>
        </authorList>
    </citation>
    <scope>NUCLEOTIDE SEQUENCE [LARGE SCALE GENOMIC DNA]</scope>
    <source>
        <strain evidence="2">ATCC 25078 / DSM 43160 / JCM 3152 / KCC A-0152 / KCTC 9177 / NBRC 13315 / NRRL B-3577 / G-20</strain>
    </source>
</reference>
<accession>D2SBP1</accession>
<dbReference type="GO" id="GO:0003824">
    <property type="term" value="F:catalytic activity"/>
    <property type="evidence" value="ECO:0007669"/>
    <property type="project" value="InterPro"/>
</dbReference>
<dbReference type="eggNOG" id="COG0177">
    <property type="taxonomic scope" value="Bacteria"/>
</dbReference>
<dbReference type="InterPro" id="IPR011257">
    <property type="entry name" value="DNA_glycosylase"/>
</dbReference>
<dbReference type="InterPro" id="IPR017658">
    <property type="entry name" value="HhH-GPD_base_excis"/>
</dbReference>
<dbReference type="KEGG" id="gob:Gobs_3560"/>
<dbReference type="HOGENOM" id="CLU_117222_0_0_11"/>
<name>D2SBP1_GEOOG</name>
<protein>
    <submittedName>
        <fullName evidence="1">HhH-GPD family protein</fullName>
    </submittedName>
</protein>
<organism evidence="1 2">
    <name type="scientific">Geodermatophilus obscurus (strain ATCC 25078 / DSM 43160 / JCM 3152 / CCUG 61914 / KCC A-0152 / KCTC 9177 / NBRC 13315 / NRRL B-3577 / G-20)</name>
    <dbReference type="NCBI Taxonomy" id="526225"/>
    <lineage>
        <taxon>Bacteria</taxon>
        <taxon>Bacillati</taxon>
        <taxon>Actinomycetota</taxon>
        <taxon>Actinomycetes</taxon>
        <taxon>Geodermatophilales</taxon>
        <taxon>Geodermatophilaceae</taxon>
        <taxon>Geodermatophilus</taxon>
    </lineage>
</organism>
<dbReference type="AlphaFoldDB" id="D2SBP1"/>
<dbReference type="STRING" id="526225.Gobs_3560"/>